<reference evidence="1" key="2">
    <citation type="submission" date="2020-01" db="EMBL/GenBank/DDBJ databases">
        <authorList>
            <person name="Campanaro S."/>
        </authorList>
    </citation>
    <scope>NUCLEOTIDE SEQUENCE</scope>
    <source>
        <strain evidence="1">AS06rmzACSIP_7</strain>
    </source>
</reference>
<sequence length="416" mass="46209">MYGAIGRTFLDNHARLIYAASKAVGNALMGFQGEYPSLHSEVCINEKVAYEQALAGACAGKRTACLFTTEGLYEALDPVMSSAYTGVAGGFVVVCMKETEEDVTPLGPFAKLPTLVVAGFEELARAVRFGYTLSETYRIPVLIQTGPDMDMDEVLRFSTGTEMRVKGEIPGLGHQVSSFVKDPGRWAATPKYRYQLHKALNEKLERIRAEFEAYPGNVKTLKGKSGVITDRYSDMDFCDDDASILFISTVYPLPSALVNDFMAEMDEISVSEGPYPTIELQIGDRRKIISEKMGSFGRRAKPVETMYGFTVVRDTIGPASSINLAHGMKISEPDRKVLAVTFEDHFFHSGMAAFVNTLYNRSSYVLLILVSEKEEQIRKVLEGFGFHNSFHIEGFSEIERFYDHQDLAVLFCKGII</sequence>
<proteinExistence type="predicted"/>
<dbReference type="AlphaFoldDB" id="A0A351U6A0"/>
<evidence type="ECO:0000313" key="1">
    <source>
        <dbReference type="EMBL" id="NLW36048.1"/>
    </source>
</evidence>
<dbReference type="Gene3D" id="3.40.50.970">
    <property type="match status" value="1"/>
</dbReference>
<evidence type="ECO:0000313" key="2">
    <source>
        <dbReference type="Proteomes" id="UP000777265"/>
    </source>
</evidence>
<dbReference type="EMBL" id="JAAYEE010000207">
    <property type="protein sequence ID" value="NLW36048.1"/>
    <property type="molecule type" value="Genomic_DNA"/>
</dbReference>
<organism evidence="1 2">
    <name type="scientific">Syntrophorhabdus aromaticivorans</name>
    <dbReference type="NCBI Taxonomy" id="328301"/>
    <lineage>
        <taxon>Bacteria</taxon>
        <taxon>Pseudomonadati</taxon>
        <taxon>Thermodesulfobacteriota</taxon>
        <taxon>Syntrophorhabdia</taxon>
        <taxon>Syntrophorhabdales</taxon>
        <taxon>Syntrophorhabdaceae</taxon>
        <taxon>Syntrophorhabdus</taxon>
    </lineage>
</organism>
<dbReference type="Proteomes" id="UP000777265">
    <property type="component" value="Unassembled WGS sequence"/>
</dbReference>
<dbReference type="STRING" id="909663.GCA_000512235_02043"/>
<dbReference type="SUPFAM" id="SSF52518">
    <property type="entry name" value="Thiamin diphosphate-binding fold (THDP-binding)"/>
    <property type="match status" value="1"/>
</dbReference>
<reference evidence="1" key="1">
    <citation type="journal article" date="2020" name="Biotechnol. Biofuels">
        <title>New insights from the biogas microbiome by comprehensive genome-resolved metagenomics of nearly 1600 species originating from multiple anaerobic digesters.</title>
        <authorList>
            <person name="Campanaro S."/>
            <person name="Treu L."/>
            <person name="Rodriguez-R L.M."/>
            <person name="Kovalovszki A."/>
            <person name="Ziels R.M."/>
            <person name="Maus I."/>
            <person name="Zhu X."/>
            <person name="Kougias P.G."/>
            <person name="Basile A."/>
            <person name="Luo G."/>
            <person name="Schluter A."/>
            <person name="Konstantinidis K.T."/>
            <person name="Angelidaki I."/>
        </authorList>
    </citation>
    <scope>NUCLEOTIDE SEQUENCE</scope>
    <source>
        <strain evidence="1">AS06rmzACSIP_7</strain>
    </source>
</reference>
<protein>
    <submittedName>
        <fullName evidence="1">Uncharacterized protein</fullName>
    </submittedName>
</protein>
<comment type="caution">
    <text evidence="1">The sequence shown here is derived from an EMBL/GenBank/DDBJ whole genome shotgun (WGS) entry which is preliminary data.</text>
</comment>
<dbReference type="InterPro" id="IPR029061">
    <property type="entry name" value="THDP-binding"/>
</dbReference>
<accession>A0A351U6A0</accession>
<gene>
    <name evidence="1" type="ORF">GXY80_11300</name>
</gene>
<name>A0A351U6A0_9BACT</name>